<reference evidence="2" key="1">
    <citation type="submission" date="2022-12" db="EMBL/GenBank/DDBJ databases">
        <authorList>
            <person name="Webb A."/>
        </authorList>
    </citation>
    <scope>NUCLEOTIDE SEQUENCE</scope>
    <source>
        <strain evidence="2">Pd1</strain>
    </source>
</reference>
<evidence type="ECO:0000313" key="2">
    <source>
        <dbReference type="EMBL" id="CAI5735004.1"/>
    </source>
</evidence>
<sequence>MQPSVLVPLALLASPAICANVKVHHHHHMKFREVTVIEDNAICPNGGTVLICQSASHMCQDDGTGTMKCLPRNDSFLDSITDTTRMPWAECNQVNVKVPSKCLFDFECIAIDYQNVHCYCQPPDAWRTERAIATSCTNSSGAENTCDIGKYCRTKGSIQECAPAPYLPTTTSLYSDCSNDGICDAGLTCKDYDNIAICVDNNGGETSS</sequence>
<evidence type="ECO:0000313" key="3">
    <source>
        <dbReference type="Proteomes" id="UP001162029"/>
    </source>
</evidence>
<feature type="chain" id="PRO_5043381813" description="EGF-like domain-containing protein" evidence="1">
    <location>
        <begin position="19"/>
        <end position="208"/>
    </location>
</feature>
<organism evidence="2 3">
    <name type="scientific">Peronospora destructor</name>
    <dbReference type="NCBI Taxonomy" id="86335"/>
    <lineage>
        <taxon>Eukaryota</taxon>
        <taxon>Sar</taxon>
        <taxon>Stramenopiles</taxon>
        <taxon>Oomycota</taxon>
        <taxon>Peronosporomycetes</taxon>
        <taxon>Peronosporales</taxon>
        <taxon>Peronosporaceae</taxon>
        <taxon>Peronospora</taxon>
    </lineage>
</organism>
<accession>A0AAV0UHM7</accession>
<dbReference type="Proteomes" id="UP001162029">
    <property type="component" value="Unassembled WGS sequence"/>
</dbReference>
<protein>
    <recommendedName>
        <fullName evidence="4">EGF-like domain-containing protein</fullName>
    </recommendedName>
</protein>
<dbReference type="EMBL" id="CANTFM010001088">
    <property type="protein sequence ID" value="CAI5735004.1"/>
    <property type="molecule type" value="Genomic_DNA"/>
</dbReference>
<feature type="signal peptide" evidence="1">
    <location>
        <begin position="1"/>
        <end position="18"/>
    </location>
</feature>
<name>A0AAV0UHM7_9STRA</name>
<evidence type="ECO:0008006" key="4">
    <source>
        <dbReference type="Google" id="ProtNLM"/>
    </source>
</evidence>
<gene>
    <name evidence="2" type="ORF">PDE001_LOCUS5883</name>
</gene>
<dbReference type="AlphaFoldDB" id="A0AAV0UHM7"/>
<keyword evidence="1" id="KW-0732">Signal</keyword>
<keyword evidence="3" id="KW-1185">Reference proteome</keyword>
<comment type="caution">
    <text evidence="2">The sequence shown here is derived from an EMBL/GenBank/DDBJ whole genome shotgun (WGS) entry which is preliminary data.</text>
</comment>
<evidence type="ECO:0000256" key="1">
    <source>
        <dbReference type="SAM" id="SignalP"/>
    </source>
</evidence>
<proteinExistence type="predicted"/>